<accession>A0A0A9HGW8</accession>
<organism evidence="1">
    <name type="scientific">Arundo donax</name>
    <name type="common">Giant reed</name>
    <name type="synonym">Donax arundinaceus</name>
    <dbReference type="NCBI Taxonomy" id="35708"/>
    <lineage>
        <taxon>Eukaryota</taxon>
        <taxon>Viridiplantae</taxon>
        <taxon>Streptophyta</taxon>
        <taxon>Embryophyta</taxon>
        <taxon>Tracheophyta</taxon>
        <taxon>Spermatophyta</taxon>
        <taxon>Magnoliopsida</taxon>
        <taxon>Liliopsida</taxon>
        <taxon>Poales</taxon>
        <taxon>Poaceae</taxon>
        <taxon>PACMAD clade</taxon>
        <taxon>Arundinoideae</taxon>
        <taxon>Arundineae</taxon>
        <taxon>Arundo</taxon>
    </lineage>
</organism>
<sequence>MSTTPCWLSMRIEGSHNNCPGRSPHYSHCEKSPRICGLAFVCVDTSP</sequence>
<proteinExistence type="predicted"/>
<name>A0A0A9HGW8_ARUDO</name>
<reference evidence="1" key="1">
    <citation type="submission" date="2014-09" db="EMBL/GenBank/DDBJ databases">
        <authorList>
            <person name="Magalhaes I.L.F."/>
            <person name="Oliveira U."/>
            <person name="Santos F.R."/>
            <person name="Vidigal T.H.D.A."/>
            <person name="Brescovit A.D."/>
            <person name="Santos A.J."/>
        </authorList>
    </citation>
    <scope>NUCLEOTIDE SEQUENCE</scope>
    <source>
        <tissue evidence="1">Shoot tissue taken approximately 20 cm above the soil surface</tissue>
    </source>
</reference>
<reference evidence="1" key="2">
    <citation type="journal article" date="2015" name="Data Brief">
        <title>Shoot transcriptome of the giant reed, Arundo donax.</title>
        <authorList>
            <person name="Barrero R.A."/>
            <person name="Guerrero F.D."/>
            <person name="Moolhuijzen P."/>
            <person name="Goolsby J.A."/>
            <person name="Tidwell J."/>
            <person name="Bellgard S.E."/>
            <person name="Bellgard M.I."/>
        </authorList>
    </citation>
    <scope>NUCLEOTIDE SEQUENCE</scope>
    <source>
        <tissue evidence="1">Shoot tissue taken approximately 20 cm above the soil surface</tissue>
    </source>
</reference>
<dbReference type="AlphaFoldDB" id="A0A0A9HGW8"/>
<protein>
    <submittedName>
        <fullName evidence="1">Uncharacterized protein</fullName>
    </submittedName>
</protein>
<evidence type="ECO:0000313" key="1">
    <source>
        <dbReference type="EMBL" id="JAE36002.1"/>
    </source>
</evidence>
<dbReference type="EMBL" id="GBRH01161894">
    <property type="protein sequence ID" value="JAE36002.1"/>
    <property type="molecule type" value="Transcribed_RNA"/>
</dbReference>